<evidence type="ECO:0000313" key="10">
    <source>
        <dbReference type="EMBL" id="MCP1334802.1"/>
    </source>
</evidence>
<dbReference type="PANTHER" id="PTHR39342:SF1">
    <property type="entry name" value="UPF0283 MEMBRANE PROTEIN YCJF"/>
    <property type="match status" value="1"/>
</dbReference>
<comment type="caution">
    <text evidence="10">The sequence shown here is derived from an EMBL/GenBank/DDBJ whole genome shotgun (WGS) entry which is preliminary data.</text>
</comment>
<evidence type="ECO:0000256" key="6">
    <source>
        <dbReference type="ARBA" id="ARBA00022989"/>
    </source>
</evidence>
<protein>
    <submittedName>
        <fullName evidence="10">TIGR01620 family protein</fullName>
    </submittedName>
</protein>
<keyword evidence="4" id="KW-0997">Cell inner membrane</keyword>
<keyword evidence="11" id="KW-1185">Reference proteome</keyword>
<dbReference type="GO" id="GO:0005886">
    <property type="term" value="C:plasma membrane"/>
    <property type="evidence" value="ECO:0007669"/>
    <property type="project" value="UniProtKB-SubCell"/>
</dbReference>
<gene>
    <name evidence="10" type="ORF">NJQ99_00085</name>
</gene>
<accession>A0A9J6PFB5</accession>
<dbReference type="AlphaFoldDB" id="A0A9J6PFB5"/>
<name>A0A9J6PFB5_9PROT</name>
<feature type="transmembrane region" description="Helical" evidence="9">
    <location>
        <begin position="54"/>
        <end position="71"/>
    </location>
</feature>
<evidence type="ECO:0000256" key="1">
    <source>
        <dbReference type="ARBA" id="ARBA00004429"/>
    </source>
</evidence>
<dbReference type="NCBIfam" id="TIGR01620">
    <property type="entry name" value="hyp_HI0043"/>
    <property type="match status" value="1"/>
</dbReference>
<dbReference type="PANTHER" id="PTHR39342">
    <property type="entry name" value="UPF0283 MEMBRANE PROTEIN YCJF"/>
    <property type="match status" value="1"/>
</dbReference>
<dbReference type="EMBL" id="JAMZFT010000001">
    <property type="protein sequence ID" value="MCP1334802.1"/>
    <property type="molecule type" value="Genomic_DNA"/>
</dbReference>
<evidence type="ECO:0000256" key="8">
    <source>
        <dbReference type="SAM" id="MobiDB-lite"/>
    </source>
</evidence>
<proteinExistence type="inferred from homology"/>
<dbReference type="Proteomes" id="UP001055804">
    <property type="component" value="Unassembled WGS sequence"/>
</dbReference>
<organism evidence="10 11">
    <name type="scientific">Futiania mangrovi</name>
    <dbReference type="NCBI Taxonomy" id="2959716"/>
    <lineage>
        <taxon>Bacteria</taxon>
        <taxon>Pseudomonadati</taxon>
        <taxon>Pseudomonadota</taxon>
        <taxon>Alphaproteobacteria</taxon>
        <taxon>Futianiales</taxon>
        <taxon>Futianiaceae</taxon>
        <taxon>Futiania</taxon>
    </lineage>
</organism>
<evidence type="ECO:0000256" key="5">
    <source>
        <dbReference type="ARBA" id="ARBA00022692"/>
    </source>
</evidence>
<evidence type="ECO:0000313" key="11">
    <source>
        <dbReference type="Proteomes" id="UP001055804"/>
    </source>
</evidence>
<reference evidence="10" key="1">
    <citation type="submission" date="2022-06" db="EMBL/GenBank/DDBJ databases">
        <title>Isolation and Genomics of Futiania mangrovii gen. nov., sp. nov., a Rare and Metabolically-versatile member in the Class Alphaproteobacteria.</title>
        <authorList>
            <person name="Liu L."/>
            <person name="Huang W.-C."/>
            <person name="Pan J."/>
            <person name="Li J."/>
            <person name="Huang Y."/>
            <person name="Du H."/>
            <person name="Liu Y."/>
            <person name="Li M."/>
        </authorList>
    </citation>
    <scope>NUCLEOTIDE SEQUENCE</scope>
    <source>
        <strain evidence="10">FT118</strain>
    </source>
</reference>
<keyword evidence="3" id="KW-1003">Cell membrane</keyword>
<evidence type="ECO:0000256" key="7">
    <source>
        <dbReference type="ARBA" id="ARBA00023136"/>
    </source>
</evidence>
<evidence type="ECO:0000256" key="3">
    <source>
        <dbReference type="ARBA" id="ARBA00022475"/>
    </source>
</evidence>
<comment type="subcellular location">
    <subcellularLocation>
        <location evidence="1">Cell inner membrane</location>
        <topology evidence="1">Multi-pass membrane protein</topology>
    </subcellularLocation>
</comment>
<keyword evidence="7 9" id="KW-0472">Membrane</keyword>
<evidence type="ECO:0000256" key="2">
    <source>
        <dbReference type="ARBA" id="ARBA00008255"/>
    </source>
</evidence>
<dbReference type="InterPro" id="IPR006507">
    <property type="entry name" value="UPF0283"/>
</dbReference>
<evidence type="ECO:0000256" key="4">
    <source>
        <dbReference type="ARBA" id="ARBA00022519"/>
    </source>
</evidence>
<keyword evidence="5 9" id="KW-0812">Transmembrane</keyword>
<dbReference type="Pfam" id="PF05128">
    <property type="entry name" value="DUF697"/>
    <property type="match status" value="1"/>
</dbReference>
<feature type="transmembrane region" description="Helical" evidence="9">
    <location>
        <begin position="91"/>
        <end position="113"/>
    </location>
</feature>
<dbReference type="RefSeq" id="WP_269330770.1">
    <property type="nucleotide sequence ID" value="NZ_JAMZFT010000001.1"/>
</dbReference>
<keyword evidence="6 9" id="KW-1133">Transmembrane helix</keyword>
<feature type="region of interest" description="Disordered" evidence="8">
    <location>
        <begin position="1"/>
        <end position="34"/>
    </location>
</feature>
<comment type="similarity">
    <text evidence="2">Belongs to the UPF0283 family.</text>
</comment>
<dbReference type="InterPro" id="IPR021147">
    <property type="entry name" value="DUF697"/>
</dbReference>
<evidence type="ECO:0000256" key="9">
    <source>
        <dbReference type="SAM" id="Phobius"/>
    </source>
</evidence>
<sequence>MSGEETRTHRRPGVFPAGQGQAEPGPDDWGAEVPVPQAAPVRPLPVAGRGWRPLGWAFGALGLLVSFWIGYEIDAMVRRFLADYPPLGYAALALAAVLVAGLLGFALREVLALRRLRRIDRLRRRAAGVLAAGRDAVAACEVAGEVRALYAGRPDAAWSAQGLDDALSGLMDGDAILHEVERRVLSPLDTAAQAAIRRAAARVTAVTAIAPAVGIDTAVVLANNVRLVREIAAIYGGRPGFMASSRLVREVAISLVFAGGMSVGDDILSQIAGHGLTAKISTRLGEGLVNGALTGRVGLIAMDMCRPLPFTAVKRPRLRDLVAGLADRIGRTSQEEGVQT</sequence>